<organism evidence="2 3">
    <name type="scientific">Herminiimonas aquatilis</name>
    <dbReference type="NCBI Taxonomy" id="345342"/>
    <lineage>
        <taxon>Bacteria</taxon>
        <taxon>Pseudomonadati</taxon>
        <taxon>Pseudomonadota</taxon>
        <taxon>Betaproteobacteria</taxon>
        <taxon>Burkholderiales</taxon>
        <taxon>Oxalobacteraceae</taxon>
        <taxon>Herminiimonas</taxon>
    </lineage>
</organism>
<protein>
    <submittedName>
        <fullName evidence="2">Alpha/beta fold hydrolase</fullName>
    </submittedName>
</protein>
<dbReference type="InterPro" id="IPR029058">
    <property type="entry name" value="AB_hydrolase_fold"/>
</dbReference>
<keyword evidence="3" id="KW-1185">Reference proteome</keyword>
<keyword evidence="2" id="KW-0378">Hydrolase</keyword>
<dbReference type="Gene3D" id="3.40.50.1820">
    <property type="entry name" value="alpha/beta hydrolase"/>
    <property type="match status" value="1"/>
</dbReference>
<dbReference type="PRINTS" id="PR00111">
    <property type="entry name" value="ABHYDROLASE"/>
</dbReference>
<comment type="caution">
    <text evidence="2">The sequence shown here is derived from an EMBL/GenBank/DDBJ whole genome shotgun (WGS) entry which is preliminary data.</text>
</comment>
<dbReference type="EMBL" id="JBHTCC010000001">
    <property type="protein sequence ID" value="MFC7297092.1"/>
    <property type="molecule type" value="Genomic_DNA"/>
</dbReference>
<dbReference type="Pfam" id="PF00561">
    <property type="entry name" value="Abhydrolase_1"/>
    <property type="match status" value="1"/>
</dbReference>
<accession>A0ABW2J1U8</accession>
<gene>
    <name evidence="2" type="ORF">ACFQO0_01425</name>
</gene>
<dbReference type="SUPFAM" id="SSF53474">
    <property type="entry name" value="alpha/beta-Hydrolases"/>
    <property type="match status" value="1"/>
</dbReference>
<dbReference type="GO" id="GO:0016787">
    <property type="term" value="F:hydrolase activity"/>
    <property type="evidence" value="ECO:0007669"/>
    <property type="project" value="UniProtKB-KW"/>
</dbReference>
<feature type="domain" description="AB hydrolase-1" evidence="1">
    <location>
        <begin position="29"/>
        <end position="279"/>
    </location>
</feature>
<dbReference type="RefSeq" id="WP_382232266.1">
    <property type="nucleotide sequence ID" value="NZ_JBHTCC010000001.1"/>
</dbReference>
<sequence>MKSSRSEFLPIRGMHYHIRHWGDAKAPKLFMLHGWMDVSASFQFLVDALARDWHVIAPDWRGFGLSEYAASPYWFPDYLADLDALLQHYAPGQPVNLLGHSLGANVAGIYAGVRAERIKKLIMLEGFGMPATQADEAPARYARWLDEVQGNPHLRSYATLQQVAQRLQKNNPRLSDQRAEFLAQHWAAKNAAGTWDIQADPWHKLPNPNLYRVDEVMACWQAVRADVLWVEAKNSELLARMGSNCQARAEIERRVAYLRSAINVTQLMIENAGHMLQHDQPEIVAQAIDQFLD</sequence>
<evidence type="ECO:0000313" key="2">
    <source>
        <dbReference type="EMBL" id="MFC7297092.1"/>
    </source>
</evidence>
<dbReference type="InterPro" id="IPR000073">
    <property type="entry name" value="AB_hydrolase_1"/>
</dbReference>
<reference evidence="3" key="1">
    <citation type="journal article" date="2019" name="Int. J. Syst. Evol. Microbiol.">
        <title>The Global Catalogue of Microorganisms (GCM) 10K type strain sequencing project: providing services to taxonomists for standard genome sequencing and annotation.</title>
        <authorList>
            <consortium name="The Broad Institute Genomics Platform"/>
            <consortium name="The Broad Institute Genome Sequencing Center for Infectious Disease"/>
            <person name="Wu L."/>
            <person name="Ma J."/>
        </authorList>
    </citation>
    <scope>NUCLEOTIDE SEQUENCE [LARGE SCALE GENOMIC DNA]</scope>
    <source>
        <strain evidence="3">CCUG 36956</strain>
    </source>
</reference>
<dbReference type="PANTHER" id="PTHR43798:SF33">
    <property type="entry name" value="HYDROLASE, PUTATIVE (AFU_ORTHOLOGUE AFUA_2G14860)-RELATED"/>
    <property type="match status" value="1"/>
</dbReference>
<dbReference type="Proteomes" id="UP001596379">
    <property type="component" value="Unassembled WGS sequence"/>
</dbReference>
<dbReference type="InterPro" id="IPR000639">
    <property type="entry name" value="Epox_hydrolase-like"/>
</dbReference>
<dbReference type="InterPro" id="IPR050266">
    <property type="entry name" value="AB_hydrolase_sf"/>
</dbReference>
<name>A0ABW2J1U8_9BURK</name>
<dbReference type="PANTHER" id="PTHR43798">
    <property type="entry name" value="MONOACYLGLYCEROL LIPASE"/>
    <property type="match status" value="1"/>
</dbReference>
<dbReference type="PRINTS" id="PR00412">
    <property type="entry name" value="EPOXHYDRLASE"/>
</dbReference>
<evidence type="ECO:0000313" key="3">
    <source>
        <dbReference type="Proteomes" id="UP001596379"/>
    </source>
</evidence>
<evidence type="ECO:0000259" key="1">
    <source>
        <dbReference type="Pfam" id="PF00561"/>
    </source>
</evidence>
<proteinExistence type="predicted"/>